<comment type="caution">
    <text evidence="1">The sequence shown here is derived from an EMBL/GenBank/DDBJ whole genome shotgun (WGS) entry which is preliminary data.</text>
</comment>
<accession>A0A0F9CCG1</accession>
<feature type="non-terminal residue" evidence="1">
    <location>
        <position position="50"/>
    </location>
</feature>
<proteinExistence type="predicted"/>
<sequence>MYLDYDKPTYVPLLAILLVLVIAGVMAYQGITCSETQMIDKELHKSTKHI</sequence>
<protein>
    <submittedName>
        <fullName evidence="1">Uncharacterized protein</fullName>
    </submittedName>
</protein>
<dbReference type="EMBL" id="LAZR01036724">
    <property type="protein sequence ID" value="KKL24092.1"/>
    <property type="molecule type" value="Genomic_DNA"/>
</dbReference>
<organism evidence="1">
    <name type="scientific">marine sediment metagenome</name>
    <dbReference type="NCBI Taxonomy" id="412755"/>
    <lineage>
        <taxon>unclassified sequences</taxon>
        <taxon>metagenomes</taxon>
        <taxon>ecological metagenomes</taxon>
    </lineage>
</organism>
<reference evidence="1" key="1">
    <citation type="journal article" date="2015" name="Nature">
        <title>Complex archaea that bridge the gap between prokaryotes and eukaryotes.</title>
        <authorList>
            <person name="Spang A."/>
            <person name="Saw J.H."/>
            <person name="Jorgensen S.L."/>
            <person name="Zaremba-Niedzwiedzka K."/>
            <person name="Martijn J."/>
            <person name="Lind A.E."/>
            <person name="van Eijk R."/>
            <person name="Schleper C."/>
            <person name="Guy L."/>
            <person name="Ettema T.J."/>
        </authorList>
    </citation>
    <scope>NUCLEOTIDE SEQUENCE</scope>
</reference>
<dbReference type="AlphaFoldDB" id="A0A0F9CCG1"/>
<gene>
    <name evidence="1" type="ORF">LCGC14_2418850</name>
</gene>
<name>A0A0F9CCG1_9ZZZZ</name>
<evidence type="ECO:0000313" key="1">
    <source>
        <dbReference type="EMBL" id="KKL24092.1"/>
    </source>
</evidence>